<dbReference type="EMBL" id="JAINUF010000016">
    <property type="protein sequence ID" value="KAJ8340262.1"/>
    <property type="molecule type" value="Genomic_DNA"/>
</dbReference>
<evidence type="ECO:0000313" key="2">
    <source>
        <dbReference type="Proteomes" id="UP001152622"/>
    </source>
</evidence>
<organism evidence="1 2">
    <name type="scientific">Synaphobranchus kaupii</name>
    <name type="common">Kaup's arrowtooth eel</name>
    <dbReference type="NCBI Taxonomy" id="118154"/>
    <lineage>
        <taxon>Eukaryota</taxon>
        <taxon>Metazoa</taxon>
        <taxon>Chordata</taxon>
        <taxon>Craniata</taxon>
        <taxon>Vertebrata</taxon>
        <taxon>Euteleostomi</taxon>
        <taxon>Actinopterygii</taxon>
        <taxon>Neopterygii</taxon>
        <taxon>Teleostei</taxon>
        <taxon>Anguilliformes</taxon>
        <taxon>Synaphobranchidae</taxon>
        <taxon>Synaphobranchus</taxon>
    </lineage>
</organism>
<evidence type="ECO:0000313" key="1">
    <source>
        <dbReference type="EMBL" id="KAJ8340262.1"/>
    </source>
</evidence>
<sequence length="77" mass="8482">MIFLETLDSSSLWNTSTLRAARGVPAAIVGEALTNRERAQLTLINGKEGIVFTITGAQEAWIDCQQCKSRKVHYVCV</sequence>
<gene>
    <name evidence="1" type="ORF">SKAU_G00348950</name>
</gene>
<dbReference type="Proteomes" id="UP001152622">
    <property type="component" value="Chromosome 16"/>
</dbReference>
<dbReference type="AlphaFoldDB" id="A0A9Q1IHR8"/>
<reference evidence="1" key="1">
    <citation type="journal article" date="2023" name="Science">
        <title>Genome structures resolve the early diversification of teleost fishes.</title>
        <authorList>
            <person name="Parey E."/>
            <person name="Louis A."/>
            <person name="Montfort J."/>
            <person name="Bouchez O."/>
            <person name="Roques C."/>
            <person name="Iampietro C."/>
            <person name="Lluch J."/>
            <person name="Castinel A."/>
            <person name="Donnadieu C."/>
            <person name="Desvignes T."/>
            <person name="Floi Bucao C."/>
            <person name="Jouanno E."/>
            <person name="Wen M."/>
            <person name="Mejri S."/>
            <person name="Dirks R."/>
            <person name="Jansen H."/>
            <person name="Henkel C."/>
            <person name="Chen W.J."/>
            <person name="Zahm M."/>
            <person name="Cabau C."/>
            <person name="Klopp C."/>
            <person name="Thompson A.W."/>
            <person name="Robinson-Rechavi M."/>
            <person name="Braasch I."/>
            <person name="Lecointre G."/>
            <person name="Bobe J."/>
            <person name="Postlethwait J.H."/>
            <person name="Berthelot C."/>
            <person name="Roest Crollius H."/>
            <person name="Guiguen Y."/>
        </authorList>
    </citation>
    <scope>NUCLEOTIDE SEQUENCE</scope>
    <source>
        <strain evidence="1">WJC10195</strain>
    </source>
</reference>
<accession>A0A9Q1IHR8</accession>
<comment type="caution">
    <text evidence="1">The sequence shown here is derived from an EMBL/GenBank/DDBJ whole genome shotgun (WGS) entry which is preliminary data.</text>
</comment>
<proteinExistence type="predicted"/>
<keyword evidence="2" id="KW-1185">Reference proteome</keyword>
<name>A0A9Q1IHR8_SYNKA</name>
<protein>
    <submittedName>
        <fullName evidence="1">Uncharacterized protein</fullName>
    </submittedName>
</protein>